<dbReference type="Pfam" id="PF00496">
    <property type="entry name" value="SBP_bac_5"/>
    <property type="match status" value="1"/>
</dbReference>
<dbReference type="CDD" id="cd08500">
    <property type="entry name" value="PBP2_NikA_DppA_OppA_like_4"/>
    <property type="match status" value="1"/>
</dbReference>
<dbReference type="InterPro" id="IPR006311">
    <property type="entry name" value="TAT_signal"/>
</dbReference>
<dbReference type="Gene3D" id="3.10.105.10">
    <property type="entry name" value="Dipeptide-binding Protein, Domain 3"/>
    <property type="match status" value="1"/>
</dbReference>
<dbReference type="Gene3D" id="3.40.190.10">
    <property type="entry name" value="Periplasmic binding protein-like II"/>
    <property type="match status" value="1"/>
</dbReference>
<dbReference type="PROSITE" id="PS51318">
    <property type="entry name" value="TAT"/>
    <property type="match status" value="1"/>
</dbReference>
<reference evidence="3" key="1">
    <citation type="submission" date="2020-10" db="EMBL/GenBank/DDBJ databases">
        <title>Sequencing the genomes of 1000 actinobacteria strains.</title>
        <authorList>
            <person name="Klenk H.-P."/>
        </authorList>
    </citation>
    <scope>NUCLEOTIDE SEQUENCE</scope>
    <source>
        <strain evidence="3">DSM 45354</strain>
    </source>
</reference>
<accession>A0A927R9J3</accession>
<sequence>MDHREERRSLSRKSFLKTAAAAGAILTLPGCQFFATDPEKRQPEPAGGAGGSGARTGKEAPMLAELVKQGKLPALKDRLPSAPLVVEPVERLGTYGGTWHSLLVSGEYVAWMDRQQRYNGLLRYNRNWSGIIPDLAESYDVNNDGREYVFHLRQGVKWSDGHPFTADDIMFWYEDLLMNEELTPVPPTDLLSNDQPPKVEKTDDHTVVFKYDTPHGLLPRVLAGGYGDEIIGKPRHYLQKFHKKYNPEGIEALVKDASLDDWVQLFLNQADWSINPDLPVLSAWVVTSPLGDGLERIIAKRNPYFWKVDPQGRQLPYIDEIHYYVMQNLEAALLRAQNGEFGQVDRHINTLRNKPVLARSREKGNYRFFDLTSELVNEAMITLNLTHKNPIKRQIYQNKDFRIGLSHALNRQEIIDAVYQRQGEPWQSSPRRESKFYNERLAKQYIEYDVAKANDHLDRAGFSRRDGGGFRLGPDGKRISIMLECTVQWDSPVLPDVAEFVSRYWREVGVETEPRVWSAELMASRAEANLQDAAIDVDFGGLNILMDPRAVFPHHGTEHFLPWVQWYESRGKGGEEPPEPIRNQMRLYNEIRTTTDEKRQDELMRQVIEIAAEEFTLIGIILPATGYGIVRNDFHNVPKSMISSTGAWFPTPGPTDPHQYFISTD</sequence>
<evidence type="ECO:0000313" key="4">
    <source>
        <dbReference type="Proteomes" id="UP000638648"/>
    </source>
</evidence>
<keyword evidence="4" id="KW-1185">Reference proteome</keyword>
<feature type="domain" description="Solute-binding protein family 5" evidence="2">
    <location>
        <begin position="131"/>
        <end position="524"/>
    </location>
</feature>
<dbReference type="PANTHER" id="PTHR30290:SF62">
    <property type="entry name" value="OLIGOPEPTIDE ABC TRANSPORTER, PERIPLASMIC OLIGOPEPTIDE-BINDING PROTEIN"/>
    <property type="match status" value="1"/>
</dbReference>
<dbReference type="EMBL" id="JADBEM010000001">
    <property type="protein sequence ID" value="MBE1606544.1"/>
    <property type="molecule type" value="Genomic_DNA"/>
</dbReference>
<evidence type="ECO:0000313" key="3">
    <source>
        <dbReference type="EMBL" id="MBE1606544.1"/>
    </source>
</evidence>
<gene>
    <name evidence="3" type="ORF">HEB94_003392</name>
</gene>
<comment type="caution">
    <text evidence="3">The sequence shown here is derived from an EMBL/GenBank/DDBJ whole genome shotgun (WGS) entry which is preliminary data.</text>
</comment>
<protein>
    <submittedName>
        <fullName evidence="3">Peptide/nickel transport system substrate-binding protein</fullName>
    </submittedName>
</protein>
<feature type="region of interest" description="Disordered" evidence="1">
    <location>
        <begin position="36"/>
        <end position="57"/>
    </location>
</feature>
<evidence type="ECO:0000256" key="1">
    <source>
        <dbReference type="SAM" id="MobiDB-lite"/>
    </source>
</evidence>
<evidence type="ECO:0000259" key="2">
    <source>
        <dbReference type="Pfam" id="PF00496"/>
    </source>
</evidence>
<dbReference type="GO" id="GO:1904680">
    <property type="term" value="F:peptide transmembrane transporter activity"/>
    <property type="evidence" value="ECO:0007669"/>
    <property type="project" value="TreeGrafter"/>
</dbReference>
<dbReference type="SUPFAM" id="SSF53850">
    <property type="entry name" value="Periplasmic binding protein-like II"/>
    <property type="match status" value="1"/>
</dbReference>
<dbReference type="Proteomes" id="UP000638648">
    <property type="component" value="Unassembled WGS sequence"/>
</dbReference>
<proteinExistence type="predicted"/>
<dbReference type="GO" id="GO:0015833">
    <property type="term" value="P:peptide transport"/>
    <property type="evidence" value="ECO:0007669"/>
    <property type="project" value="TreeGrafter"/>
</dbReference>
<dbReference type="PANTHER" id="PTHR30290">
    <property type="entry name" value="PERIPLASMIC BINDING COMPONENT OF ABC TRANSPORTER"/>
    <property type="match status" value="1"/>
</dbReference>
<dbReference type="AlphaFoldDB" id="A0A927R9J3"/>
<name>A0A927R9J3_9ACTN</name>
<organism evidence="3 4">
    <name type="scientific">Actinopolymorpha pittospori</name>
    <dbReference type="NCBI Taxonomy" id="648752"/>
    <lineage>
        <taxon>Bacteria</taxon>
        <taxon>Bacillati</taxon>
        <taxon>Actinomycetota</taxon>
        <taxon>Actinomycetes</taxon>
        <taxon>Propionibacteriales</taxon>
        <taxon>Actinopolymorphaceae</taxon>
        <taxon>Actinopolymorpha</taxon>
    </lineage>
</organism>
<dbReference type="RefSeq" id="WP_192750652.1">
    <property type="nucleotide sequence ID" value="NZ_BAABJL010000147.1"/>
</dbReference>
<dbReference type="InterPro" id="IPR000914">
    <property type="entry name" value="SBP_5_dom"/>
</dbReference>
<dbReference type="InterPro" id="IPR039424">
    <property type="entry name" value="SBP_5"/>
</dbReference>